<keyword evidence="6 7" id="KW-0627">Porphyrin biosynthesis</keyword>
<dbReference type="Gene3D" id="3.90.1150.10">
    <property type="entry name" value="Aspartate Aminotransferase, domain 1"/>
    <property type="match status" value="1"/>
</dbReference>
<evidence type="ECO:0000313" key="9">
    <source>
        <dbReference type="Proteomes" id="UP000018731"/>
    </source>
</evidence>
<gene>
    <name evidence="7" type="primary">hemL</name>
    <name evidence="8" type="ORF">HMPREF2086_00231</name>
</gene>
<evidence type="ECO:0000256" key="6">
    <source>
        <dbReference type="ARBA" id="ARBA00023244"/>
    </source>
</evidence>
<sequence>MELTNSINSFNEAKQVIVGGVNSPVRAFQSVGGTPPFIAKGKGYEIYDIDGNCYVDFVQSWGALLLGHAHQEVESAVIEATKNGLSFGAPTTLETALVKEILPCYEGLEKMRLVNSGTEATMSAIRLARAYTSREDIIKFDGCYHGHSDSLLVSAGSGCATFGHPSSPGVIEDLGKHTLVARYNDIDSVCSCISASEANGKGVACIIIEPIAGNMGLVPAKEEFLSELRELCDKHEIVLIIDEVMSGFRAGLNGVQSFINLKPDLATFGKVIGGGMPLAAFGGSEEIMRLLSPQGAVYQAGTLSGNPIATSAGLATLRFIKSKGTQLYSRLQSLATRLTEGLKSQAKRHNIVLETSVRGSMFGVFFMGQGQRGEEWLKSSNGVQNFDDAKKADTELFARFHREMLSRGVYLACSQFETGFVCEPMNEGLIDTVLDRASDSFKALG</sequence>
<feature type="modified residue" description="N6-(pyridoxal phosphate)lysine" evidence="7">
    <location>
        <position position="270"/>
    </location>
</feature>
<dbReference type="EMBL" id="AZJI01000001">
    <property type="protein sequence ID" value="ETD24897.1"/>
    <property type="molecule type" value="Genomic_DNA"/>
</dbReference>
<comment type="subunit">
    <text evidence="7">Homodimer.</text>
</comment>
<dbReference type="GO" id="GO:0005737">
    <property type="term" value="C:cytoplasm"/>
    <property type="evidence" value="ECO:0007669"/>
    <property type="project" value="UniProtKB-SubCell"/>
</dbReference>
<dbReference type="InterPro" id="IPR015421">
    <property type="entry name" value="PyrdxlP-dep_Trfase_major"/>
</dbReference>
<dbReference type="Pfam" id="PF00202">
    <property type="entry name" value="Aminotran_3"/>
    <property type="match status" value="1"/>
</dbReference>
<dbReference type="RefSeq" id="WP_023926899.1">
    <property type="nucleotide sequence ID" value="NZ_KI669454.1"/>
</dbReference>
<dbReference type="PANTHER" id="PTHR43713">
    <property type="entry name" value="GLUTAMATE-1-SEMIALDEHYDE 2,1-AMINOMUTASE"/>
    <property type="match status" value="1"/>
</dbReference>
<accession>V8CCR6</accession>
<comment type="catalytic activity">
    <reaction evidence="7">
        <text>(S)-4-amino-5-oxopentanoate = 5-aminolevulinate</text>
        <dbReference type="Rhea" id="RHEA:14265"/>
        <dbReference type="ChEBI" id="CHEBI:57501"/>
        <dbReference type="ChEBI" id="CHEBI:356416"/>
        <dbReference type="EC" id="5.4.3.8"/>
    </reaction>
</comment>
<comment type="caution">
    <text evidence="8">The sequence shown here is derived from an EMBL/GenBank/DDBJ whole genome shotgun (WGS) entry which is preliminary data.</text>
</comment>
<keyword evidence="7" id="KW-0963">Cytoplasm</keyword>
<evidence type="ECO:0000256" key="1">
    <source>
        <dbReference type="ARBA" id="ARBA00001933"/>
    </source>
</evidence>
<evidence type="ECO:0000256" key="2">
    <source>
        <dbReference type="ARBA" id="ARBA00004819"/>
    </source>
</evidence>
<reference evidence="8 9" key="1">
    <citation type="journal article" date="2014" name="Genome Announc.">
        <title>Draft genome sequences of six enterohepatic helicobacter species isolated from humans and one from rhesus macaques.</title>
        <authorList>
            <person name="Shen Z."/>
            <person name="Sheh A."/>
            <person name="Young S.K."/>
            <person name="Abouelliel A."/>
            <person name="Ward D.V."/>
            <person name="Earl A.M."/>
            <person name="Fox J.G."/>
        </authorList>
    </citation>
    <scope>NUCLEOTIDE SEQUENCE [LARGE SCALE GENOMIC DNA]</scope>
    <source>
        <strain evidence="8 9">MIT 99-5501</strain>
    </source>
</reference>
<dbReference type="HAMAP" id="MF_00375">
    <property type="entry name" value="HemL_aminotrans_3"/>
    <property type="match status" value="1"/>
</dbReference>
<dbReference type="NCBIfam" id="TIGR00713">
    <property type="entry name" value="hemL"/>
    <property type="match status" value="1"/>
</dbReference>
<keyword evidence="9" id="KW-1185">Reference proteome</keyword>
<evidence type="ECO:0000256" key="3">
    <source>
        <dbReference type="ARBA" id="ARBA00008981"/>
    </source>
</evidence>
<dbReference type="GO" id="GO:0008483">
    <property type="term" value="F:transaminase activity"/>
    <property type="evidence" value="ECO:0007669"/>
    <property type="project" value="InterPro"/>
</dbReference>
<dbReference type="InterPro" id="IPR004639">
    <property type="entry name" value="4pyrrol_synth_GluAld_NH2Trfase"/>
</dbReference>
<dbReference type="GO" id="GO:0030170">
    <property type="term" value="F:pyridoxal phosphate binding"/>
    <property type="evidence" value="ECO:0007669"/>
    <property type="project" value="InterPro"/>
</dbReference>
<dbReference type="GO" id="GO:0042286">
    <property type="term" value="F:glutamate-1-semialdehyde 2,1-aminomutase activity"/>
    <property type="evidence" value="ECO:0007669"/>
    <property type="project" value="UniProtKB-UniRule"/>
</dbReference>
<keyword evidence="4 7" id="KW-0663">Pyridoxal phosphate</keyword>
<evidence type="ECO:0000256" key="4">
    <source>
        <dbReference type="ARBA" id="ARBA00022898"/>
    </source>
</evidence>
<dbReference type="AlphaFoldDB" id="V8CCR6"/>
<comment type="subcellular location">
    <subcellularLocation>
        <location evidence="7">Cytoplasm</location>
    </subcellularLocation>
</comment>
<dbReference type="PATRIC" id="fig|1357400.3.peg.327"/>
<organism evidence="8 9">
    <name type="scientific">Helicobacter macacae MIT 99-5501</name>
    <dbReference type="NCBI Taxonomy" id="1357400"/>
    <lineage>
        <taxon>Bacteria</taxon>
        <taxon>Pseudomonadati</taxon>
        <taxon>Campylobacterota</taxon>
        <taxon>Epsilonproteobacteria</taxon>
        <taxon>Campylobacterales</taxon>
        <taxon>Helicobacteraceae</taxon>
        <taxon>Helicobacter</taxon>
    </lineage>
</organism>
<dbReference type="PANTHER" id="PTHR43713:SF3">
    <property type="entry name" value="GLUTAMATE-1-SEMIALDEHYDE 2,1-AMINOMUTASE 1, CHLOROPLASTIC-RELATED"/>
    <property type="match status" value="1"/>
</dbReference>
<comment type="cofactor">
    <cofactor evidence="1 7">
        <name>pyridoxal 5'-phosphate</name>
        <dbReference type="ChEBI" id="CHEBI:597326"/>
    </cofactor>
</comment>
<dbReference type="PROSITE" id="PS00600">
    <property type="entry name" value="AA_TRANSFER_CLASS_3"/>
    <property type="match status" value="1"/>
</dbReference>
<dbReference type="Gene3D" id="3.40.640.10">
    <property type="entry name" value="Type I PLP-dependent aspartate aminotransferase-like (Major domain)"/>
    <property type="match status" value="1"/>
</dbReference>
<dbReference type="HOGENOM" id="CLU_016922_1_5_7"/>
<dbReference type="OrthoDB" id="9801052at2"/>
<comment type="similarity">
    <text evidence="3 7">Belongs to the class-III pyridoxal-phosphate-dependent aminotransferase family. HemL subfamily.</text>
</comment>
<dbReference type="NCBIfam" id="NF000818">
    <property type="entry name" value="PRK00062.1"/>
    <property type="match status" value="1"/>
</dbReference>
<proteinExistence type="inferred from homology"/>
<dbReference type="InterPro" id="IPR015422">
    <property type="entry name" value="PyrdxlP-dep_Trfase_small"/>
</dbReference>
<dbReference type="UniPathway" id="UPA00251">
    <property type="reaction ID" value="UER00317"/>
</dbReference>
<evidence type="ECO:0000313" key="8">
    <source>
        <dbReference type="EMBL" id="ETD24897.1"/>
    </source>
</evidence>
<dbReference type="CDD" id="cd00610">
    <property type="entry name" value="OAT_like"/>
    <property type="match status" value="1"/>
</dbReference>
<evidence type="ECO:0000256" key="7">
    <source>
        <dbReference type="HAMAP-Rule" id="MF_00375"/>
    </source>
</evidence>
<dbReference type="FunFam" id="3.40.640.10:FF:000021">
    <property type="entry name" value="Glutamate-1-semialdehyde 2,1-aminomutase"/>
    <property type="match status" value="1"/>
</dbReference>
<dbReference type="InterPro" id="IPR015424">
    <property type="entry name" value="PyrdxlP-dep_Trfase"/>
</dbReference>
<dbReference type="Proteomes" id="UP000018731">
    <property type="component" value="Unassembled WGS sequence"/>
</dbReference>
<dbReference type="SUPFAM" id="SSF53383">
    <property type="entry name" value="PLP-dependent transferases"/>
    <property type="match status" value="1"/>
</dbReference>
<dbReference type="InterPro" id="IPR005814">
    <property type="entry name" value="Aminotrans_3"/>
</dbReference>
<protein>
    <recommendedName>
        <fullName evidence="7">Glutamate-1-semialdehyde 2,1-aminomutase</fullName>
        <shortName evidence="7">GSA</shortName>
        <ecNumber evidence="7">5.4.3.8</ecNumber>
    </recommendedName>
    <alternativeName>
        <fullName evidence="7">Glutamate-1-semialdehyde aminotransferase</fullName>
        <shortName evidence="7">GSA-AT</shortName>
    </alternativeName>
</protein>
<dbReference type="GO" id="GO:0006782">
    <property type="term" value="P:protoporphyrinogen IX biosynthetic process"/>
    <property type="evidence" value="ECO:0007669"/>
    <property type="project" value="UniProtKB-UniRule"/>
</dbReference>
<evidence type="ECO:0000256" key="5">
    <source>
        <dbReference type="ARBA" id="ARBA00023235"/>
    </source>
</evidence>
<dbReference type="EC" id="5.4.3.8" evidence="7"/>
<keyword evidence="5 7" id="KW-0413">Isomerase</keyword>
<name>V8CCR6_9HELI</name>
<dbReference type="STRING" id="1357400.HMPREF2086_00231"/>
<dbReference type="eggNOG" id="COG0001">
    <property type="taxonomic scope" value="Bacteria"/>
</dbReference>
<comment type="pathway">
    <text evidence="2">Porphyrin-containing compound metabolism; protoporphyrin-IX biosynthesis; 5-aminolevulinate from L-glutamyl-tRNA(Glu): step 2/2.</text>
</comment>
<dbReference type="InterPro" id="IPR049704">
    <property type="entry name" value="Aminotrans_3_PPA_site"/>
</dbReference>